<name>A0ABW1JAE9_9ACTN</name>
<keyword evidence="2" id="KW-0812">Transmembrane</keyword>
<dbReference type="EMBL" id="JBHSRD010000002">
    <property type="protein sequence ID" value="MFC6005910.1"/>
    <property type="molecule type" value="Genomic_DNA"/>
</dbReference>
<proteinExistence type="predicted"/>
<feature type="transmembrane region" description="Helical" evidence="2">
    <location>
        <begin position="80"/>
        <end position="101"/>
    </location>
</feature>
<protein>
    <submittedName>
        <fullName evidence="3">Trp biosynthesis-associated membrane protein</fullName>
    </submittedName>
</protein>
<evidence type="ECO:0000313" key="4">
    <source>
        <dbReference type="Proteomes" id="UP001596189"/>
    </source>
</evidence>
<gene>
    <name evidence="3" type="ORF">ACFQDO_02100</name>
</gene>
<evidence type="ECO:0000256" key="1">
    <source>
        <dbReference type="SAM" id="MobiDB-lite"/>
    </source>
</evidence>
<sequence length="193" mass="19658">MTRRRIDRPASAAVLALVGGALGLLAASRPWVHAVVIDPVLGRTAVSASGRQAAAVVPAVALVALAGGIALLLARTIGRLVAGLLLVVAGAAQVAAAVGILRSPRPSVEEIVGRAVGAVGSSDVRVTLTAWPWLSVASGALVAVAGVWTVLRARSWSEPTSRYDAPSARTEQAGTEDPPDTWDALSRGEDPTR</sequence>
<keyword evidence="2" id="KW-0472">Membrane</keyword>
<feature type="region of interest" description="Disordered" evidence="1">
    <location>
        <begin position="158"/>
        <end position="193"/>
    </location>
</feature>
<dbReference type="Proteomes" id="UP001596189">
    <property type="component" value="Unassembled WGS sequence"/>
</dbReference>
<organism evidence="3 4">
    <name type="scientific">Angustibacter luteus</name>
    <dbReference type="NCBI Taxonomy" id="658456"/>
    <lineage>
        <taxon>Bacteria</taxon>
        <taxon>Bacillati</taxon>
        <taxon>Actinomycetota</taxon>
        <taxon>Actinomycetes</taxon>
        <taxon>Kineosporiales</taxon>
        <taxon>Kineosporiaceae</taxon>
    </lineage>
</organism>
<dbReference type="Pfam" id="PF09534">
    <property type="entry name" value="Trp_oprn_chp"/>
    <property type="match status" value="1"/>
</dbReference>
<feature type="transmembrane region" description="Helical" evidence="2">
    <location>
        <begin position="130"/>
        <end position="151"/>
    </location>
</feature>
<evidence type="ECO:0000313" key="3">
    <source>
        <dbReference type="EMBL" id="MFC6005910.1"/>
    </source>
</evidence>
<feature type="transmembrane region" description="Helical" evidence="2">
    <location>
        <begin position="53"/>
        <end position="73"/>
    </location>
</feature>
<dbReference type="RefSeq" id="WP_345716782.1">
    <property type="nucleotide sequence ID" value="NZ_BAABFP010000005.1"/>
</dbReference>
<keyword evidence="2" id="KW-1133">Transmembrane helix</keyword>
<dbReference type="InterPro" id="IPR019051">
    <property type="entry name" value="Trp_biosyn_TM_oprn/chp"/>
</dbReference>
<comment type="caution">
    <text evidence="3">The sequence shown here is derived from an EMBL/GenBank/DDBJ whole genome shotgun (WGS) entry which is preliminary data.</text>
</comment>
<accession>A0ABW1JAE9</accession>
<keyword evidence="4" id="KW-1185">Reference proteome</keyword>
<reference evidence="4" key="1">
    <citation type="journal article" date="2019" name="Int. J. Syst. Evol. Microbiol.">
        <title>The Global Catalogue of Microorganisms (GCM) 10K type strain sequencing project: providing services to taxonomists for standard genome sequencing and annotation.</title>
        <authorList>
            <consortium name="The Broad Institute Genomics Platform"/>
            <consortium name="The Broad Institute Genome Sequencing Center for Infectious Disease"/>
            <person name="Wu L."/>
            <person name="Ma J."/>
        </authorList>
    </citation>
    <scope>NUCLEOTIDE SEQUENCE [LARGE SCALE GENOMIC DNA]</scope>
    <source>
        <strain evidence="4">KACC 14249</strain>
    </source>
</reference>
<evidence type="ECO:0000256" key="2">
    <source>
        <dbReference type="SAM" id="Phobius"/>
    </source>
</evidence>